<feature type="domain" description="Aminoglycoside phosphotransferase" evidence="1">
    <location>
        <begin position="43"/>
        <end position="261"/>
    </location>
</feature>
<dbReference type="Gene3D" id="3.90.1200.10">
    <property type="match status" value="1"/>
</dbReference>
<gene>
    <name evidence="2" type="ORF">H3146_05570</name>
</gene>
<dbReference type="CDD" id="cd05155">
    <property type="entry name" value="APH_ChoK_like_1"/>
    <property type="match status" value="1"/>
</dbReference>
<dbReference type="PANTHER" id="PTHR21310">
    <property type="entry name" value="AMINOGLYCOSIDE PHOSPHOTRANSFERASE-RELATED-RELATED"/>
    <property type="match status" value="1"/>
</dbReference>
<protein>
    <submittedName>
        <fullName evidence="2">Aminoglycoside phosphotransferase family protein</fullName>
    </submittedName>
</protein>
<dbReference type="PANTHER" id="PTHR21310:SF42">
    <property type="entry name" value="BIFUNCTIONAL AAC_APH"/>
    <property type="match status" value="1"/>
</dbReference>
<dbReference type="InterPro" id="IPR002575">
    <property type="entry name" value="Aminoglycoside_PTrfase"/>
</dbReference>
<name>A0A7W3ZLV2_9ACTN</name>
<dbReference type="GO" id="GO:0016740">
    <property type="term" value="F:transferase activity"/>
    <property type="evidence" value="ECO:0007669"/>
    <property type="project" value="UniProtKB-KW"/>
</dbReference>
<proteinExistence type="predicted"/>
<dbReference type="AlphaFoldDB" id="A0A7W3ZLV2"/>
<dbReference type="Gene3D" id="3.30.200.20">
    <property type="entry name" value="Phosphorylase Kinase, domain 1"/>
    <property type="match status" value="1"/>
</dbReference>
<reference evidence="3" key="1">
    <citation type="submission" date="2020-05" db="EMBL/GenBank/DDBJ databases">
        <title>Classification of alakaliphilic streptomycetes isolated from an alkaline soil next to Lonar Crater, India and a proposal for the recognition of Streptomyces alkaliterrae sp. nov.</title>
        <authorList>
            <person name="Golinska P."/>
        </authorList>
    </citation>
    <scope>NUCLEOTIDE SEQUENCE [LARGE SCALE GENOMIC DNA]</scope>
    <source>
        <strain evidence="3">OF3</strain>
    </source>
</reference>
<comment type="caution">
    <text evidence="2">The sequence shown here is derived from an EMBL/GenBank/DDBJ whole genome shotgun (WGS) entry which is preliminary data.</text>
</comment>
<keyword evidence="2" id="KW-0808">Transferase</keyword>
<sequence>MSHRTPAPADATPPIDGDLAARLVAGQFPRWAGLPLAPVDPAGSDHVIFRLGDDMAVRLPRGDWAAGQAPKEHRWLPGLTPALPLAVPEPIALGEPDLGYPWPWSVARWLDGAPATVAGLGDSAADAVRLADFLNSLRRLPPPSGGPHAELVGGTLAARDAATRAGIKAVAGTFDARALTGLWDDALAAPAWRGAPVWFHGDMHTGNLLTLRDRLSAVIDFGSLGVGDPACDLVVAWTLMSRRSRDAFRDALGLDDATWLRGMGWALTTGLNAYTAYAATNPRVAEQTRRQITEAVADHRALARVSRGPGGRA</sequence>
<dbReference type="Proteomes" id="UP000525686">
    <property type="component" value="Unassembled WGS sequence"/>
</dbReference>
<evidence type="ECO:0000259" key="1">
    <source>
        <dbReference type="Pfam" id="PF01636"/>
    </source>
</evidence>
<dbReference type="EMBL" id="JABJWZ010000029">
    <property type="protein sequence ID" value="MBB1252836.1"/>
    <property type="molecule type" value="Genomic_DNA"/>
</dbReference>
<evidence type="ECO:0000313" key="3">
    <source>
        <dbReference type="Proteomes" id="UP000525686"/>
    </source>
</evidence>
<evidence type="ECO:0000313" key="2">
    <source>
        <dbReference type="EMBL" id="MBB1252836.1"/>
    </source>
</evidence>
<dbReference type="SUPFAM" id="SSF56112">
    <property type="entry name" value="Protein kinase-like (PK-like)"/>
    <property type="match status" value="1"/>
</dbReference>
<organism evidence="2 3">
    <name type="scientific">Streptomyces alkaliterrae</name>
    <dbReference type="NCBI Taxonomy" id="2213162"/>
    <lineage>
        <taxon>Bacteria</taxon>
        <taxon>Bacillati</taxon>
        <taxon>Actinomycetota</taxon>
        <taxon>Actinomycetes</taxon>
        <taxon>Kitasatosporales</taxon>
        <taxon>Streptomycetaceae</taxon>
        <taxon>Streptomyces</taxon>
    </lineage>
</organism>
<accession>A0A7W3ZLV2</accession>
<dbReference type="InterPro" id="IPR051678">
    <property type="entry name" value="AGP_Transferase"/>
</dbReference>
<dbReference type="Pfam" id="PF01636">
    <property type="entry name" value="APH"/>
    <property type="match status" value="1"/>
</dbReference>
<dbReference type="InterPro" id="IPR011009">
    <property type="entry name" value="Kinase-like_dom_sf"/>
</dbReference>